<organism evidence="1">
    <name type="scientific">uncultured Caudovirales phage</name>
    <dbReference type="NCBI Taxonomy" id="2100421"/>
    <lineage>
        <taxon>Viruses</taxon>
        <taxon>Duplodnaviria</taxon>
        <taxon>Heunggongvirae</taxon>
        <taxon>Uroviricota</taxon>
        <taxon>Caudoviricetes</taxon>
        <taxon>Peduoviridae</taxon>
        <taxon>Maltschvirus</taxon>
        <taxon>Maltschvirus maltsch</taxon>
    </lineage>
</organism>
<dbReference type="GO" id="GO:0008833">
    <property type="term" value="F:deoxyribonuclease IV (phage-T4-induced) activity"/>
    <property type="evidence" value="ECO:0007669"/>
    <property type="project" value="InterPro"/>
</dbReference>
<dbReference type="EMBL" id="LR796272">
    <property type="protein sequence ID" value="CAB4132803.1"/>
    <property type="molecule type" value="Genomic_DNA"/>
</dbReference>
<dbReference type="GO" id="GO:0016032">
    <property type="term" value="P:viral process"/>
    <property type="evidence" value="ECO:0007669"/>
    <property type="project" value="InterPro"/>
</dbReference>
<sequence length="143" mass="16723">MPRPQRHLSAGYRSGLESRFQSACEEKGWKFPYEQDKIKYVIPASNHTYTPDFTVTNNVYIETKGLWTSADRKKAILIKQQHPEVNILYVLYRNQKLSKKSSTTYLDWAAKNGLDCCVFSNNEYWTQYILRNLQNESTTTQNA</sequence>
<keyword evidence="1" id="KW-0378">Hydrolase</keyword>
<dbReference type="CDD" id="cd22324">
    <property type="entry name" value="Endonuclease_I"/>
    <property type="match status" value="1"/>
</dbReference>
<dbReference type="InterPro" id="IPR008029">
    <property type="entry name" value="Phage_T7_Gp3_endoDNaseI"/>
</dbReference>
<dbReference type="Gene3D" id="3.40.91.30">
    <property type="match status" value="1"/>
</dbReference>
<dbReference type="GO" id="GO:0015074">
    <property type="term" value="P:DNA integration"/>
    <property type="evidence" value="ECO:0007669"/>
    <property type="project" value="InterPro"/>
</dbReference>
<keyword evidence="1" id="KW-0540">Nuclease</keyword>
<keyword evidence="1" id="KW-0255">Endonuclease</keyword>
<name>A0A6J5LHN9_9CAUD</name>
<evidence type="ECO:0000313" key="1">
    <source>
        <dbReference type="EMBL" id="CAB4132803.1"/>
    </source>
</evidence>
<dbReference type="InterPro" id="IPR011335">
    <property type="entry name" value="Restrct_endonuc-II-like"/>
</dbReference>
<gene>
    <name evidence="1" type="ORF">UFOVP251_18</name>
</gene>
<dbReference type="Pfam" id="PF05367">
    <property type="entry name" value="Phage_endo_I"/>
    <property type="match status" value="1"/>
</dbReference>
<reference evidence="1" key="1">
    <citation type="submission" date="2020-04" db="EMBL/GenBank/DDBJ databases">
        <authorList>
            <person name="Chiriac C."/>
            <person name="Salcher M."/>
            <person name="Ghai R."/>
            <person name="Kavagutti S V."/>
        </authorList>
    </citation>
    <scope>NUCLEOTIDE SEQUENCE</scope>
</reference>
<protein>
    <submittedName>
        <fullName evidence="1">Endonuclease I</fullName>
    </submittedName>
</protein>
<proteinExistence type="predicted"/>
<dbReference type="SUPFAM" id="SSF52980">
    <property type="entry name" value="Restriction endonuclease-like"/>
    <property type="match status" value="1"/>
</dbReference>
<accession>A0A6J5LHN9</accession>